<feature type="region of interest" description="Disordered" evidence="2">
    <location>
        <begin position="117"/>
        <end position="187"/>
    </location>
</feature>
<organism evidence="3 4">
    <name type="scientific">Cinnamomum micranthum f. kanehirae</name>
    <dbReference type="NCBI Taxonomy" id="337451"/>
    <lineage>
        <taxon>Eukaryota</taxon>
        <taxon>Viridiplantae</taxon>
        <taxon>Streptophyta</taxon>
        <taxon>Embryophyta</taxon>
        <taxon>Tracheophyta</taxon>
        <taxon>Spermatophyta</taxon>
        <taxon>Magnoliopsida</taxon>
        <taxon>Magnoliidae</taxon>
        <taxon>Laurales</taxon>
        <taxon>Lauraceae</taxon>
        <taxon>Cinnamomum</taxon>
    </lineage>
</organism>
<dbReference type="Proteomes" id="UP000283530">
    <property type="component" value="Unassembled WGS sequence"/>
</dbReference>
<feature type="compositionally biased region" description="Polar residues" evidence="2">
    <location>
        <begin position="153"/>
        <end position="176"/>
    </location>
</feature>
<dbReference type="EMBL" id="QPKB01000012">
    <property type="protein sequence ID" value="RWR97201.1"/>
    <property type="molecule type" value="Genomic_DNA"/>
</dbReference>
<dbReference type="STRING" id="337451.A0A443Q2E5"/>
<dbReference type="AlphaFoldDB" id="A0A443Q2E5"/>
<protein>
    <submittedName>
        <fullName evidence="3">Enolase-phosphatase E1-like protein isoform X1</fullName>
    </submittedName>
</protein>
<comment type="caution">
    <text evidence="3">The sequence shown here is derived from an EMBL/GenBank/DDBJ whole genome shotgun (WGS) entry which is preliminary data.</text>
</comment>
<evidence type="ECO:0000256" key="1">
    <source>
        <dbReference type="SAM" id="Coils"/>
    </source>
</evidence>
<sequence length="662" mass="73208">MQLELSVGSRVSHFSHLGPSTRKNSAMEDSTGMTIEFLRARLLSERSVSRTARQRADELAKRVDELEEQLKFVSIQRKKAEEAAAVVLAILENRGINDFFEAFDSSSDQDEVLCELKENNNPVKEDDRSMTSKSRSGPEEGLSGSEIEASRTPGRSLSWKSGSNRLNSSGRKNLAQSRRRHGSIISIGSSPKYRLGKSCREIKRREQRAVAENARDAQENGVATAGLGNTSNQFDYEPENLNGCLENVENSMFQENQQKENRAGLQANGIDRYGDMERALEQQAQLIGRFEAEENAQREWEEKYRENNYTVEPQDSCEPGNQSDITEEKNEPQTNEDTEPIDTVSSFNGVKQKPGKVCSVKEATTETPSNGCVPAVPTGRDQNKLFAGNSGQQLNRKDIDECEMGFSEFVFPAQGYSQAKMKGKQSDDRVVVDSKFQPLPHELPIDGSAANSSFQGDGKFFKGEVSGRQNRLHGTPHKSSSSLGGVLEALQRAKVSLQHELNSSSPGQGAMITLPDSRVQSMKATDAMDFSLGSAGLFRVPTDFQNYNSLYSSFSTPYSDFGSTRHSADANFGTLSSYHYPSSPYIEPRSRISGGQPFFNPYDSGSGIPAVGAYFNPQMDLSRAIVPSNDRHPAPYSDTRPGMPTGDRYSLYGDRFRSGMYR</sequence>
<keyword evidence="4" id="KW-1185">Reference proteome</keyword>
<dbReference type="PANTHER" id="PTHR33701:SF3">
    <property type="entry name" value="TRANSCRIPTIONAL REGULATOR ATRX"/>
    <property type="match status" value="1"/>
</dbReference>
<evidence type="ECO:0000313" key="4">
    <source>
        <dbReference type="Proteomes" id="UP000283530"/>
    </source>
</evidence>
<dbReference type="PANTHER" id="PTHR33701">
    <property type="entry name" value="TRANSMEMBRANE PROTEIN"/>
    <property type="match status" value="1"/>
</dbReference>
<name>A0A443Q2E5_9MAGN</name>
<gene>
    <name evidence="3" type="ORF">CKAN_02662100</name>
</gene>
<feature type="compositionally biased region" description="Polar residues" evidence="2">
    <location>
        <begin position="307"/>
        <end position="324"/>
    </location>
</feature>
<feature type="region of interest" description="Disordered" evidence="2">
    <location>
        <begin position="629"/>
        <end position="649"/>
    </location>
</feature>
<feature type="coiled-coil region" evidence="1">
    <location>
        <begin position="49"/>
        <end position="83"/>
    </location>
</feature>
<reference evidence="3 4" key="1">
    <citation type="journal article" date="2019" name="Nat. Plants">
        <title>Stout camphor tree genome fills gaps in understanding of flowering plant genome evolution.</title>
        <authorList>
            <person name="Chaw S.M."/>
            <person name="Liu Y.C."/>
            <person name="Wu Y.W."/>
            <person name="Wang H.Y."/>
            <person name="Lin C.I."/>
            <person name="Wu C.S."/>
            <person name="Ke H.M."/>
            <person name="Chang L.Y."/>
            <person name="Hsu C.Y."/>
            <person name="Yang H.T."/>
            <person name="Sudianto E."/>
            <person name="Hsu M.H."/>
            <person name="Wu K.P."/>
            <person name="Wang L.N."/>
            <person name="Leebens-Mack J.H."/>
            <person name="Tsai I.J."/>
        </authorList>
    </citation>
    <scope>NUCLEOTIDE SEQUENCE [LARGE SCALE GENOMIC DNA]</scope>
    <source>
        <strain evidence="4">cv. Chaw 1501</strain>
        <tissue evidence="3">Young leaves</tissue>
    </source>
</reference>
<evidence type="ECO:0000256" key="2">
    <source>
        <dbReference type="SAM" id="MobiDB-lite"/>
    </source>
</evidence>
<proteinExistence type="predicted"/>
<evidence type="ECO:0000313" key="3">
    <source>
        <dbReference type="EMBL" id="RWR97201.1"/>
    </source>
</evidence>
<dbReference type="OrthoDB" id="1939754at2759"/>
<feature type="compositionally biased region" description="Basic and acidic residues" evidence="2">
    <location>
        <begin position="117"/>
        <end position="130"/>
    </location>
</feature>
<keyword evidence="1" id="KW-0175">Coiled coil</keyword>
<accession>A0A443Q2E5</accession>
<feature type="region of interest" description="Disordered" evidence="2">
    <location>
        <begin position="304"/>
        <end position="349"/>
    </location>
</feature>